<evidence type="ECO:0000313" key="1">
    <source>
        <dbReference type="EMBL" id="TRM68159.1"/>
    </source>
</evidence>
<keyword evidence="2" id="KW-1185">Reference proteome</keyword>
<protein>
    <submittedName>
        <fullName evidence="1">Uncharacterized protein</fullName>
    </submittedName>
</protein>
<gene>
    <name evidence="1" type="ORF">BD626DRAFT_480956</name>
</gene>
<organism evidence="1 2">
    <name type="scientific">Schizophyllum amplum</name>
    <dbReference type="NCBI Taxonomy" id="97359"/>
    <lineage>
        <taxon>Eukaryota</taxon>
        <taxon>Fungi</taxon>
        <taxon>Dikarya</taxon>
        <taxon>Basidiomycota</taxon>
        <taxon>Agaricomycotina</taxon>
        <taxon>Agaricomycetes</taxon>
        <taxon>Agaricomycetidae</taxon>
        <taxon>Agaricales</taxon>
        <taxon>Schizophyllaceae</taxon>
        <taxon>Schizophyllum</taxon>
    </lineage>
</organism>
<comment type="caution">
    <text evidence="1">The sequence shown here is derived from an EMBL/GenBank/DDBJ whole genome shotgun (WGS) entry which is preliminary data.</text>
</comment>
<dbReference type="EMBL" id="VDMD01000002">
    <property type="protein sequence ID" value="TRM68159.1"/>
    <property type="molecule type" value="Genomic_DNA"/>
</dbReference>
<proteinExistence type="predicted"/>
<reference evidence="1 2" key="1">
    <citation type="journal article" date="2019" name="New Phytol.">
        <title>Comparative genomics reveals unique wood-decay strategies and fruiting body development in the Schizophyllaceae.</title>
        <authorList>
            <person name="Almasi E."/>
            <person name="Sahu N."/>
            <person name="Krizsan K."/>
            <person name="Balint B."/>
            <person name="Kovacs G.M."/>
            <person name="Kiss B."/>
            <person name="Cseklye J."/>
            <person name="Drula E."/>
            <person name="Henrissat B."/>
            <person name="Nagy I."/>
            <person name="Chovatia M."/>
            <person name="Adam C."/>
            <person name="LaButti K."/>
            <person name="Lipzen A."/>
            <person name="Riley R."/>
            <person name="Grigoriev I.V."/>
            <person name="Nagy L.G."/>
        </authorList>
    </citation>
    <scope>NUCLEOTIDE SEQUENCE [LARGE SCALE GENOMIC DNA]</scope>
    <source>
        <strain evidence="1 2">NL-1724</strain>
    </source>
</reference>
<dbReference type="Proteomes" id="UP000320762">
    <property type="component" value="Unassembled WGS sequence"/>
</dbReference>
<evidence type="ECO:0000313" key="2">
    <source>
        <dbReference type="Proteomes" id="UP000320762"/>
    </source>
</evidence>
<sequence>MSLEASKGARSQIIGVYKRDEVRLINSVTHSHLSRPRLRLVVQYTASTMVATTFTSSSTRSPETTALLMVLALSNFDPTTPEGECLLRATAPAPTPTIVVIPPTPQLSPQDHLPSQGPVRVGSSTAVLALSLADLSAGKPMTKLTVPRSCQ</sequence>
<name>A0A550CTP2_9AGAR</name>
<accession>A0A550CTP2</accession>
<dbReference type="AlphaFoldDB" id="A0A550CTP2"/>